<evidence type="ECO:0000313" key="1">
    <source>
        <dbReference type="EMBL" id="EJK48174.1"/>
    </source>
</evidence>
<accession>K0R7Z0</accession>
<dbReference type="EMBL" id="AGNL01046190">
    <property type="protein sequence ID" value="EJK48174.1"/>
    <property type="molecule type" value="Genomic_DNA"/>
</dbReference>
<gene>
    <name evidence="1" type="ORF">THAOC_33055</name>
</gene>
<keyword evidence="2" id="KW-1185">Reference proteome</keyword>
<dbReference type="AlphaFoldDB" id="K0R7Z0"/>
<dbReference type="Proteomes" id="UP000266841">
    <property type="component" value="Unassembled WGS sequence"/>
</dbReference>
<proteinExistence type="predicted"/>
<evidence type="ECO:0000313" key="2">
    <source>
        <dbReference type="Proteomes" id="UP000266841"/>
    </source>
</evidence>
<sequence length="182" mass="20448">MGDVIPEEELNHLLVGAGSIGYLRVGEQILEAGGAAFVKSNVAQPNDYTGGTWRTGGLHLLDHELDHYFGTASAFSCRLDLRLAAKVRVGALVRLVAELWRSPCSTPRTVATWDTISRFDIRHRRSWDAETDKTVVPKVMEHEHDEKQQCAFAQLEQSVDIQTRVQGILEEEDYDLSDSYDY</sequence>
<reference evidence="1 2" key="1">
    <citation type="journal article" date="2012" name="Genome Biol.">
        <title>Genome and low-iron response of an oceanic diatom adapted to chronic iron limitation.</title>
        <authorList>
            <person name="Lommer M."/>
            <person name="Specht M."/>
            <person name="Roy A.S."/>
            <person name="Kraemer L."/>
            <person name="Andreson R."/>
            <person name="Gutowska M.A."/>
            <person name="Wolf J."/>
            <person name="Bergner S.V."/>
            <person name="Schilhabel M.B."/>
            <person name="Klostermeier U.C."/>
            <person name="Beiko R.G."/>
            <person name="Rosenstiel P."/>
            <person name="Hippler M."/>
            <person name="Laroche J."/>
        </authorList>
    </citation>
    <scope>NUCLEOTIDE SEQUENCE [LARGE SCALE GENOMIC DNA]</scope>
    <source>
        <strain evidence="1 2">CCMP1005</strain>
    </source>
</reference>
<protein>
    <submittedName>
        <fullName evidence="1">Uncharacterized protein</fullName>
    </submittedName>
</protein>
<comment type="caution">
    <text evidence="1">The sequence shown here is derived from an EMBL/GenBank/DDBJ whole genome shotgun (WGS) entry which is preliminary data.</text>
</comment>
<organism evidence="1 2">
    <name type="scientific">Thalassiosira oceanica</name>
    <name type="common">Marine diatom</name>
    <dbReference type="NCBI Taxonomy" id="159749"/>
    <lineage>
        <taxon>Eukaryota</taxon>
        <taxon>Sar</taxon>
        <taxon>Stramenopiles</taxon>
        <taxon>Ochrophyta</taxon>
        <taxon>Bacillariophyta</taxon>
        <taxon>Coscinodiscophyceae</taxon>
        <taxon>Thalassiosirophycidae</taxon>
        <taxon>Thalassiosirales</taxon>
        <taxon>Thalassiosiraceae</taxon>
        <taxon>Thalassiosira</taxon>
    </lineage>
</organism>
<name>K0R7Z0_THAOC</name>